<keyword evidence="1 3" id="KW-0378">Hydrolase</keyword>
<dbReference type="EMBL" id="CP035107">
    <property type="protein sequence ID" value="QAR30890.1"/>
    <property type="molecule type" value="Genomic_DNA"/>
</dbReference>
<evidence type="ECO:0000313" key="3">
    <source>
        <dbReference type="EMBL" id="QAR30890.1"/>
    </source>
</evidence>
<dbReference type="InterPro" id="IPR050300">
    <property type="entry name" value="GDXG_lipolytic_enzyme"/>
</dbReference>
<dbReference type="OrthoDB" id="9777975at2"/>
<name>A0A3R5UXR7_ORNRH</name>
<dbReference type="AlphaFoldDB" id="A0A3R5UXR7"/>
<proteinExistence type="predicted"/>
<dbReference type="Proteomes" id="UP000287701">
    <property type="component" value="Chromosome"/>
</dbReference>
<sequence length="292" mass="33808">MMKRLLIFSIVMVFASCHNYKKTTDYYGGTKEFNLSYGENKRHRMDLFLPAFRDNKPLVVIIHGGGWILGEPWHLRGIQNFLHKKQYPTASITYRLANKKINYKDQLADVSQAIEFLKKNAQKYHFPSAPYIVLGESAGGHLTLMYAHEHPENVSKVISMLSPTDFYSKAYTDKKFYHWYTKRTMSIAVGDRYKLGEKIPESFKEASPLFNLANKPTLIFQGTTDLLVNKSQGFALDKALTEANIPHRLVVMNGAGHLPRYRPSWRNKVVFPEILNFIERDTQNLHIEKIEY</sequence>
<gene>
    <name evidence="3" type="ORF">EQP59_05865</name>
</gene>
<dbReference type="InterPro" id="IPR029058">
    <property type="entry name" value="AB_hydrolase_fold"/>
</dbReference>
<evidence type="ECO:0000256" key="1">
    <source>
        <dbReference type="ARBA" id="ARBA00022801"/>
    </source>
</evidence>
<accession>A0A3R5UXR7</accession>
<dbReference type="Pfam" id="PF20434">
    <property type="entry name" value="BD-FAE"/>
    <property type="match status" value="1"/>
</dbReference>
<dbReference type="InterPro" id="IPR049492">
    <property type="entry name" value="BD-FAE-like_dom"/>
</dbReference>
<dbReference type="Gene3D" id="3.40.50.1820">
    <property type="entry name" value="alpha/beta hydrolase"/>
    <property type="match status" value="1"/>
</dbReference>
<evidence type="ECO:0000259" key="2">
    <source>
        <dbReference type="Pfam" id="PF20434"/>
    </source>
</evidence>
<protein>
    <submittedName>
        <fullName evidence="3">Alpha/beta hydrolase</fullName>
    </submittedName>
</protein>
<dbReference type="PROSITE" id="PS51257">
    <property type="entry name" value="PROKAR_LIPOPROTEIN"/>
    <property type="match status" value="1"/>
</dbReference>
<reference evidence="3 4" key="1">
    <citation type="submission" date="2019-01" db="EMBL/GenBank/DDBJ databases">
        <title>Whole Genome of Ornithobacterium rhinotracheale FARPER-174b.</title>
        <authorList>
            <person name="Tataje-Lavanda L.A."/>
            <person name="Montalvan A."/>
            <person name="Montesinos R."/>
            <person name="Zimic M."/>
            <person name="Fernandez-Sanchez M."/>
            <person name="Fernandez-Diaz M."/>
        </authorList>
    </citation>
    <scope>NUCLEOTIDE SEQUENCE [LARGE SCALE GENOMIC DNA]</scope>
    <source>
        <strain evidence="3 4">FARPER-174b</strain>
    </source>
</reference>
<dbReference type="PANTHER" id="PTHR48081">
    <property type="entry name" value="AB HYDROLASE SUPERFAMILY PROTEIN C4A8.06C"/>
    <property type="match status" value="1"/>
</dbReference>
<dbReference type="SUPFAM" id="SSF53474">
    <property type="entry name" value="alpha/beta-Hydrolases"/>
    <property type="match status" value="1"/>
</dbReference>
<dbReference type="GO" id="GO:0016787">
    <property type="term" value="F:hydrolase activity"/>
    <property type="evidence" value="ECO:0007669"/>
    <property type="project" value="UniProtKB-KW"/>
</dbReference>
<dbReference type="RefSeq" id="WP_128501355.1">
    <property type="nucleotide sequence ID" value="NZ_CP035107.1"/>
</dbReference>
<evidence type="ECO:0000313" key="4">
    <source>
        <dbReference type="Proteomes" id="UP000287701"/>
    </source>
</evidence>
<organism evidence="3 4">
    <name type="scientific">Ornithobacterium rhinotracheale</name>
    <dbReference type="NCBI Taxonomy" id="28251"/>
    <lineage>
        <taxon>Bacteria</taxon>
        <taxon>Pseudomonadati</taxon>
        <taxon>Bacteroidota</taxon>
        <taxon>Flavobacteriia</taxon>
        <taxon>Flavobacteriales</taxon>
        <taxon>Weeksellaceae</taxon>
        <taxon>Ornithobacterium</taxon>
    </lineage>
</organism>
<feature type="domain" description="BD-FAE-like" evidence="2">
    <location>
        <begin position="45"/>
        <end position="240"/>
    </location>
</feature>